<feature type="domain" description="Glyoxalase/fosfomycin resistance/dioxygenase" evidence="1">
    <location>
        <begin position="5"/>
        <end position="114"/>
    </location>
</feature>
<dbReference type="OrthoDB" id="9795306at2"/>
<sequence>MEINIGISVKNSSEAVDLYKEAFGLELGYYVKNPDGSYFHSELSKDGKGFAVVEAQNEVAMEQAIQIGVTLASEEEVHKVYRILSEGGIIKESIGPLPWSPCAATIIDKFGVWWFITAPQHRPPDDYDPSIPWDASMYKKPE</sequence>
<dbReference type="SUPFAM" id="SSF54593">
    <property type="entry name" value="Glyoxalase/Bleomycin resistance protein/Dihydroxybiphenyl dioxygenase"/>
    <property type="match status" value="1"/>
</dbReference>
<dbReference type="InterPro" id="IPR029068">
    <property type="entry name" value="Glyas_Bleomycin-R_OHBP_Dase"/>
</dbReference>
<dbReference type="AlphaFoldDB" id="A0A430B5J7"/>
<name>A0A430B5J7_9ENTE</name>
<dbReference type="Gene3D" id="3.10.180.10">
    <property type="entry name" value="2,3-Dihydroxybiphenyl 1,2-Dioxygenase, domain 1"/>
    <property type="match status" value="1"/>
</dbReference>
<dbReference type="Proteomes" id="UP000287605">
    <property type="component" value="Unassembled WGS sequence"/>
</dbReference>
<dbReference type="RefSeq" id="WP_126806039.1">
    <property type="nucleotide sequence ID" value="NZ_NGKA01000001.1"/>
</dbReference>
<dbReference type="Pfam" id="PF00903">
    <property type="entry name" value="Glyoxalase"/>
    <property type="match status" value="1"/>
</dbReference>
<evidence type="ECO:0000313" key="2">
    <source>
        <dbReference type="EMBL" id="RSU15541.1"/>
    </source>
</evidence>
<evidence type="ECO:0000259" key="1">
    <source>
        <dbReference type="Pfam" id="PF00903"/>
    </source>
</evidence>
<reference evidence="2 3" key="1">
    <citation type="submission" date="2017-05" db="EMBL/GenBank/DDBJ databases">
        <title>Vagococcus spp. assemblies.</title>
        <authorList>
            <person name="Gulvik C.A."/>
        </authorList>
    </citation>
    <scope>NUCLEOTIDE SEQUENCE [LARGE SCALE GENOMIC DNA]</scope>
    <source>
        <strain evidence="2 3">CCUG 51432</strain>
    </source>
</reference>
<protein>
    <recommendedName>
        <fullName evidence="1">Glyoxalase/fosfomycin resistance/dioxygenase domain-containing protein</fullName>
    </recommendedName>
</protein>
<accession>A0A430B5J7</accession>
<gene>
    <name evidence="2" type="ORF">CBF29_00240</name>
</gene>
<comment type="caution">
    <text evidence="2">The sequence shown here is derived from an EMBL/GenBank/DDBJ whole genome shotgun (WGS) entry which is preliminary data.</text>
</comment>
<dbReference type="EMBL" id="NGKA01000001">
    <property type="protein sequence ID" value="RSU15541.1"/>
    <property type="molecule type" value="Genomic_DNA"/>
</dbReference>
<keyword evidence="3" id="KW-1185">Reference proteome</keyword>
<dbReference type="InterPro" id="IPR004360">
    <property type="entry name" value="Glyas_Fos-R_dOase_dom"/>
</dbReference>
<proteinExistence type="predicted"/>
<organism evidence="2 3">
    <name type="scientific">Vagococcus elongatus</name>
    <dbReference type="NCBI Taxonomy" id="180344"/>
    <lineage>
        <taxon>Bacteria</taxon>
        <taxon>Bacillati</taxon>
        <taxon>Bacillota</taxon>
        <taxon>Bacilli</taxon>
        <taxon>Lactobacillales</taxon>
        <taxon>Enterococcaceae</taxon>
        <taxon>Vagococcus</taxon>
    </lineage>
</organism>
<evidence type="ECO:0000313" key="3">
    <source>
        <dbReference type="Proteomes" id="UP000287605"/>
    </source>
</evidence>